<feature type="compositionally biased region" description="Low complexity" evidence="1">
    <location>
        <begin position="8"/>
        <end position="20"/>
    </location>
</feature>
<name>A0A5N5QRJ8_9AGAM</name>
<dbReference type="GO" id="GO:0008270">
    <property type="term" value="F:zinc ion binding"/>
    <property type="evidence" value="ECO:0007669"/>
    <property type="project" value="InterPro"/>
</dbReference>
<reference evidence="3 4" key="1">
    <citation type="journal article" date="2019" name="Fungal Biol. Biotechnol.">
        <title>Draft genome sequence of fastidious pathogen Ceratobasidium theobromae, which causes vascular-streak dieback in Theobroma cacao.</title>
        <authorList>
            <person name="Ali S.S."/>
            <person name="Asman A."/>
            <person name="Shao J."/>
            <person name="Firmansyah A.P."/>
            <person name="Susilo A.W."/>
            <person name="Rosmana A."/>
            <person name="McMahon P."/>
            <person name="Junaid M."/>
            <person name="Guest D."/>
            <person name="Kheng T.Y."/>
            <person name="Meinhardt L.W."/>
            <person name="Bailey B.A."/>
        </authorList>
    </citation>
    <scope>NUCLEOTIDE SEQUENCE [LARGE SCALE GENOMIC DNA]</scope>
    <source>
        <strain evidence="3 4">CT2</strain>
    </source>
</reference>
<feature type="compositionally biased region" description="Basic and acidic residues" evidence="1">
    <location>
        <begin position="121"/>
        <end position="131"/>
    </location>
</feature>
<feature type="domain" description="Zn(2)-C6 fungal-type" evidence="2">
    <location>
        <begin position="276"/>
        <end position="312"/>
    </location>
</feature>
<dbReference type="EMBL" id="SSOP01000030">
    <property type="protein sequence ID" value="KAB5593796.1"/>
    <property type="molecule type" value="Genomic_DNA"/>
</dbReference>
<sequence>MAAPTPTPTHSVPPSTSPGPAGEFPYTFMHNVLSEMLLELKAVRKELQDMRRPEPVSRKRKRPGPTSPCALCRLSRTPCIAGQATEACVRCMRKQVECFDDTADPPRVRQIPEESEPSDDEWPKRKCADCHARKRKCPGASCPARANAPGPSTRTPNKPCADCRARKRRCTHEGEEVAEEAPEEPRWYPPPPPHWYPDQRPYPPFADRPYPHPGLHHPHARLPPAPDMRHPAPVSVSVSVPVSVPDPSHQPSSAAPTPGATPAPSTAAPAGRKGRACLACRKLKMRCVAPTEDGGPDERCQRCDRAGLECVYVDRKRRGPGTVFSQDYQKDYKDPVYDTPFDPQDPRSAKKPKREGSPSTYDRLPLNPRLSDPVHASLDGSFADEDPDPRC</sequence>
<protein>
    <recommendedName>
        <fullName evidence="2">Zn(2)-C6 fungal-type domain-containing protein</fullName>
    </recommendedName>
</protein>
<keyword evidence="4" id="KW-1185">Reference proteome</keyword>
<dbReference type="InterPro" id="IPR001138">
    <property type="entry name" value="Zn2Cys6_DnaBD"/>
</dbReference>
<organism evidence="3 4">
    <name type="scientific">Ceratobasidium theobromae</name>
    <dbReference type="NCBI Taxonomy" id="1582974"/>
    <lineage>
        <taxon>Eukaryota</taxon>
        <taxon>Fungi</taxon>
        <taxon>Dikarya</taxon>
        <taxon>Basidiomycota</taxon>
        <taxon>Agaricomycotina</taxon>
        <taxon>Agaricomycetes</taxon>
        <taxon>Cantharellales</taxon>
        <taxon>Ceratobasidiaceae</taxon>
        <taxon>Ceratobasidium</taxon>
    </lineage>
</organism>
<accession>A0A5N5QRJ8</accession>
<dbReference type="InterPro" id="IPR036864">
    <property type="entry name" value="Zn2-C6_fun-type_DNA-bd_sf"/>
</dbReference>
<dbReference type="AlphaFoldDB" id="A0A5N5QRJ8"/>
<dbReference type="CDD" id="cd00067">
    <property type="entry name" value="GAL4"/>
    <property type="match status" value="1"/>
</dbReference>
<dbReference type="SUPFAM" id="SSF57701">
    <property type="entry name" value="Zn2/Cys6 DNA-binding domain"/>
    <property type="match status" value="1"/>
</dbReference>
<dbReference type="Gene3D" id="4.10.240.10">
    <property type="entry name" value="Zn(2)-C6 fungal-type DNA-binding domain"/>
    <property type="match status" value="1"/>
</dbReference>
<feature type="region of interest" description="Disordered" evidence="1">
    <location>
        <begin position="315"/>
        <end position="391"/>
    </location>
</feature>
<feature type="compositionally biased region" description="Acidic residues" evidence="1">
    <location>
        <begin position="382"/>
        <end position="391"/>
    </location>
</feature>
<proteinExistence type="predicted"/>
<dbReference type="PROSITE" id="PS50048">
    <property type="entry name" value="ZN2_CY6_FUNGAL_2"/>
    <property type="match status" value="1"/>
</dbReference>
<evidence type="ECO:0000259" key="2">
    <source>
        <dbReference type="PROSITE" id="PS50048"/>
    </source>
</evidence>
<feature type="region of interest" description="Disordered" evidence="1">
    <location>
        <begin position="1"/>
        <end position="24"/>
    </location>
</feature>
<dbReference type="OrthoDB" id="4456959at2759"/>
<evidence type="ECO:0000256" key="1">
    <source>
        <dbReference type="SAM" id="MobiDB-lite"/>
    </source>
</evidence>
<feature type="region of interest" description="Disordered" evidence="1">
    <location>
        <begin position="103"/>
        <end position="272"/>
    </location>
</feature>
<dbReference type="PROSITE" id="PS00463">
    <property type="entry name" value="ZN2_CY6_FUNGAL_1"/>
    <property type="match status" value="1"/>
</dbReference>
<dbReference type="Pfam" id="PF00172">
    <property type="entry name" value="Zn_clus"/>
    <property type="match status" value="1"/>
</dbReference>
<dbReference type="Proteomes" id="UP000383932">
    <property type="component" value="Unassembled WGS sequence"/>
</dbReference>
<feature type="compositionally biased region" description="Pro residues" evidence="1">
    <location>
        <begin position="187"/>
        <end position="206"/>
    </location>
</feature>
<feature type="compositionally biased region" description="Low complexity" evidence="1">
    <location>
        <begin position="231"/>
        <end position="271"/>
    </location>
</feature>
<gene>
    <name evidence="3" type="ORF">CTheo_2765</name>
</gene>
<dbReference type="GO" id="GO:0000981">
    <property type="term" value="F:DNA-binding transcription factor activity, RNA polymerase II-specific"/>
    <property type="evidence" value="ECO:0007669"/>
    <property type="project" value="InterPro"/>
</dbReference>
<comment type="caution">
    <text evidence="3">The sequence shown here is derived from an EMBL/GenBank/DDBJ whole genome shotgun (WGS) entry which is preliminary data.</text>
</comment>
<dbReference type="SMART" id="SM00066">
    <property type="entry name" value="GAL4"/>
    <property type="match status" value="2"/>
</dbReference>
<evidence type="ECO:0000313" key="3">
    <source>
        <dbReference type="EMBL" id="KAB5593796.1"/>
    </source>
</evidence>
<evidence type="ECO:0000313" key="4">
    <source>
        <dbReference type="Proteomes" id="UP000383932"/>
    </source>
</evidence>